<evidence type="ECO:0000313" key="4">
    <source>
        <dbReference type="WBParaSite" id="L893_g29512.t1"/>
    </source>
</evidence>
<dbReference type="Proteomes" id="UP000095287">
    <property type="component" value="Unplaced"/>
</dbReference>
<sequence>MKWLLLALFLLASGVLAADIQRIPDGLASSPSDGNSSLPDVTKTGNTTILDKMFEPVFRIFQRVKKFIEKDSPIRRFHDYLSSWKEKAPYDKFFEFSGVTIIVVLLLCCLCGPCICSALCCFFKICRCCC</sequence>
<keyword evidence="3" id="KW-1185">Reference proteome</keyword>
<accession>A0A1I7ZT16</accession>
<evidence type="ECO:0000256" key="1">
    <source>
        <dbReference type="SAM" id="Phobius"/>
    </source>
</evidence>
<dbReference type="WBParaSite" id="L893_g29512.t1">
    <property type="protein sequence ID" value="L893_g29512.t1"/>
    <property type="gene ID" value="L893_g29512"/>
</dbReference>
<keyword evidence="1" id="KW-0472">Membrane</keyword>
<feature type="transmembrane region" description="Helical" evidence="1">
    <location>
        <begin position="99"/>
        <end position="123"/>
    </location>
</feature>
<keyword evidence="2" id="KW-0732">Signal</keyword>
<evidence type="ECO:0000313" key="3">
    <source>
        <dbReference type="Proteomes" id="UP000095287"/>
    </source>
</evidence>
<organism evidence="3 4">
    <name type="scientific">Steinernema glaseri</name>
    <dbReference type="NCBI Taxonomy" id="37863"/>
    <lineage>
        <taxon>Eukaryota</taxon>
        <taxon>Metazoa</taxon>
        <taxon>Ecdysozoa</taxon>
        <taxon>Nematoda</taxon>
        <taxon>Chromadorea</taxon>
        <taxon>Rhabditida</taxon>
        <taxon>Tylenchina</taxon>
        <taxon>Panagrolaimomorpha</taxon>
        <taxon>Strongyloidoidea</taxon>
        <taxon>Steinernematidae</taxon>
        <taxon>Steinernema</taxon>
    </lineage>
</organism>
<name>A0A1I7ZT16_9BILA</name>
<keyword evidence="1" id="KW-0812">Transmembrane</keyword>
<reference evidence="4" key="1">
    <citation type="submission" date="2016-11" db="UniProtKB">
        <authorList>
            <consortium name="WormBaseParasite"/>
        </authorList>
    </citation>
    <scope>IDENTIFICATION</scope>
</reference>
<evidence type="ECO:0000256" key="2">
    <source>
        <dbReference type="SAM" id="SignalP"/>
    </source>
</evidence>
<feature type="signal peptide" evidence="2">
    <location>
        <begin position="1"/>
        <end position="17"/>
    </location>
</feature>
<protein>
    <submittedName>
        <fullName evidence="4">Small integral membrane protein 15</fullName>
    </submittedName>
</protein>
<proteinExistence type="predicted"/>
<feature type="chain" id="PRO_5009313864" evidence="2">
    <location>
        <begin position="18"/>
        <end position="130"/>
    </location>
</feature>
<keyword evidence="1" id="KW-1133">Transmembrane helix</keyword>
<dbReference type="AlphaFoldDB" id="A0A1I7ZT16"/>